<name>A0ACC3NT31_9PEZI</name>
<evidence type="ECO:0000313" key="1">
    <source>
        <dbReference type="EMBL" id="KAK3721943.1"/>
    </source>
</evidence>
<organism evidence="1 2">
    <name type="scientific">Vermiconidia calcicola</name>
    <dbReference type="NCBI Taxonomy" id="1690605"/>
    <lineage>
        <taxon>Eukaryota</taxon>
        <taxon>Fungi</taxon>
        <taxon>Dikarya</taxon>
        <taxon>Ascomycota</taxon>
        <taxon>Pezizomycotina</taxon>
        <taxon>Dothideomycetes</taxon>
        <taxon>Dothideomycetidae</taxon>
        <taxon>Mycosphaerellales</taxon>
        <taxon>Extremaceae</taxon>
        <taxon>Vermiconidia</taxon>
    </lineage>
</organism>
<proteinExistence type="predicted"/>
<gene>
    <name evidence="1" type="ORF">LTR37_002759</name>
</gene>
<dbReference type="EMBL" id="JAUTXU010000015">
    <property type="protein sequence ID" value="KAK3721943.1"/>
    <property type="molecule type" value="Genomic_DNA"/>
</dbReference>
<dbReference type="Proteomes" id="UP001281147">
    <property type="component" value="Unassembled WGS sequence"/>
</dbReference>
<protein>
    <submittedName>
        <fullName evidence="1">Uncharacterized protein</fullName>
    </submittedName>
</protein>
<accession>A0ACC3NT31</accession>
<sequence length="273" mass="28766">MSGQQQNDSPCLGCSFNGRKRCDPCKEACLWYNPDAILPQPSAPGTAPPQCSVQSVAGDSLQQEPRSSSRTAQSTRSAPLVFVPERTKDDYRSQRKGRAQAARPLAAQDNRDSYETTVRTQAARASAAQSRVTRARNRENRERTFRDGPSASQPTAVALGFAAGTIAPSLVEGPPSTTKSAVHRKATAGSSGETAQGKAERQQQLFGSLTEPYGSAEPPSFSEDALAAGTSPGSGNDSRPGSRGTSTNANRVQSAEGGAVRNSAQERPTKEKA</sequence>
<comment type="caution">
    <text evidence="1">The sequence shown here is derived from an EMBL/GenBank/DDBJ whole genome shotgun (WGS) entry which is preliminary data.</text>
</comment>
<reference evidence="1" key="1">
    <citation type="submission" date="2023-07" db="EMBL/GenBank/DDBJ databases">
        <title>Black Yeasts Isolated from many extreme environments.</title>
        <authorList>
            <person name="Coleine C."/>
            <person name="Stajich J.E."/>
            <person name="Selbmann L."/>
        </authorList>
    </citation>
    <scope>NUCLEOTIDE SEQUENCE</scope>
    <source>
        <strain evidence="1">CCFEE 5714</strain>
    </source>
</reference>
<keyword evidence="2" id="KW-1185">Reference proteome</keyword>
<evidence type="ECO:0000313" key="2">
    <source>
        <dbReference type="Proteomes" id="UP001281147"/>
    </source>
</evidence>